<feature type="domain" description="DUF4283" evidence="1">
    <location>
        <begin position="110"/>
        <end position="162"/>
    </location>
</feature>
<gene>
    <name evidence="2" type="ORF">RDI58_022310</name>
</gene>
<evidence type="ECO:0000259" key="1">
    <source>
        <dbReference type="Pfam" id="PF14111"/>
    </source>
</evidence>
<dbReference type="PANTHER" id="PTHR34427">
    <property type="entry name" value="DUF4283 DOMAIN PROTEIN"/>
    <property type="match status" value="1"/>
</dbReference>
<dbReference type="PANTHER" id="PTHR34427:SF10">
    <property type="entry name" value="DUF4283 DOMAIN-CONTAINING PROTEIN"/>
    <property type="match status" value="1"/>
</dbReference>
<reference evidence="2 3" key="1">
    <citation type="submission" date="2024-02" db="EMBL/GenBank/DDBJ databases">
        <title>de novo genome assembly of Solanum bulbocastanum strain 11H21.</title>
        <authorList>
            <person name="Hosaka A.J."/>
        </authorList>
    </citation>
    <scope>NUCLEOTIDE SEQUENCE [LARGE SCALE GENOMIC DNA]</scope>
    <source>
        <tissue evidence="2">Young leaves</tissue>
    </source>
</reference>
<organism evidence="2 3">
    <name type="scientific">Solanum bulbocastanum</name>
    <name type="common">Wild potato</name>
    <dbReference type="NCBI Taxonomy" id="147425"/>
    <lineage>
        <taxon>Eukaryota</taxon>
        <taxon>Viridiplantae</taxon>
        <taxon>Streptophyta</taxon>
        <taxon>Embryophyta</taxon>
        <taxon>Tracheophyta</taxon>
        <taxon>Spermatophyta</taxon>
        <taxon>Magnoliopsida</taxon>
        <taxon>eudicotyledons</taxon>
        <taxon>Gunneridae</taxon>
        <taxon>Pentapetalae</taxon>
        <taxon>asterids</taxon>
        <taxon>lamiids</taxon>
        <taxon>Solanales</taxon>
        <taxon>Solanaceae</taxon>
        <taxon>Solanoideae</taxon>
        <taxon>Solaneae</taxon>
        <taxon>Solanum</taxon>
    </lineage>
</organism>
<sequence length="450" mass="51563">MDNRLCFRSGRKSYEISMYSSESVLWFDWVENVKNSIRRLTVSKGAFLWLCRRMSDASENRGKNLNRGDEETSLLIFIALKSSTIQEEAEVTEVDVVKNQLSVKTQEGDNDLLRRCLVGRFNGGDEVPTRNEVRRWAQQTWKGTQNIQVYDMNGFQFLFEFHQGKKLNTFLWATGEDKGVHGLPLHLWSTSVMKEIGDKCGGWLENEEEMELKNHLRWARIQVKGPRETIPLSIDVDDGNLIFSMPIWVESPAMYKKKEMVTNPRQVVSVLEHVACSSAECLNLQESVGPDPILLNSTLTPYMDQPESSFGLIHLTPRPKPTLEPFIEPIGSQEPYQEEDRLLFQKSTDEMSFLIKKSNGFTEPFKNSILRESGKSEKIFEHSSIDEDTEFCMRMETTPKNFQSLSVDNMQIKEGKETSDLVSSQMDSIKGVDSGGRRRYRALRRTNGGV</sequence>
<protein>
    <recommendedName>
        <fullName evidence="1">DUF4283 domain-containing protein</fullName>
    </recommendedName>
</protein>
<evidence type="ECO:0000313" key="3">
    <source>
        <dbReference type="Proteomes" id="UP001371456"/>
    </source>
</evidence>
<dbReference type="Proteomes" id="UP001371456">
    <property type="component" value="Unassembled WGS sequence"/>
</dbReference>
<dbReference type="EMBL" id="JBANQN010000009">
    <property type="protein sequence ID" value="KAK6780126.1"/>
    <property type="molecule type" value="Genomic_DNA"/>
</dbReference>
<dbReference type="InterPro" id="IPR025558">
    <property type="entry name" value="DUF4283"/>
</dbReference>
<proteinExistence type="predicted"/>
<evidence type="ECO:0000313" key="2">
    <source>
        <dbReference type="EMBL" id="KAK6780126.1"/>
    </source>
</evidence>
<comment type="caution">
    <text evidence="2">The sequence shown here is derived from an EMBL/GenBank/DDBJ whole genome shotgun (WGS) entry which is preliminary data.</text>
</comment>
<keyword evidence="3" id="KW-1185">Reference proteome</keyword>
<accession>A0AAN8TAC0</accession>
<dbReference type="AlphaFoldDB" id="A0AAN8TAC0"/>
<name>A0AAN8TAC0_SOLBU</name>
<dbReference type="Pfam" id="PF14111">
    <property type="entry name" value="DUF4283"/>
    <property type="match status" value="1"/>
</dbReference>